<keyword evidence="2" id="KW-1185">Reference proteome</keyword>
<sequence>MPVGAITIALEEAAAADVPAAVVLTANEPLGTVETTDSAALVDEVDPRPIFNKPLDGRLIRGEFPDDPAALEEPFPVGLGVLTTPVIVVDGDTKTGVVRVIVWLSLSLALEPELEGSFFDDPRPLDKLAMRSPRLSESRFVVSDDSDLVLPGVEAAEGALVMVMLVNCRFTCRGK</sequence>
<proteinExistence type="predicted"/>
<evidence type="ECO:0000313" key="2">
    <source>
        <dbReference type="Proteomes" id="UP001392437"/>
    </source>
</evidence>
<protein>
    <submittedName>
        <fullName evidence="1">Uncharacterized protein</fullName>
    </submittedName>
</protein>
<evidence type="ECO:0000313" key="1">
    <source>
        <dbReference type="EMBL" id="KAK8106215.1"/>
    </source>
</evidence>
<organism evidence="1 2">
    <name type="scientific">Apiospora kogelbergensis</name>
    <dbReference type="NCBI Taxonomy" id="1337665"/>
    <lineage>
        <taxon>Eukaryota</taxon>
        <taxon>Fungi</taxon>
        <taxon>Dikarya</taxon>
        <taxon>Ascomycota</taxon>
        <taxon>Pezizomycotina</taxon>
        <taxon>Sordariomycetes</taxon>
        <taxon>Xylariomycetidae</taxon>
        <taxon>Amphisphaeriales</taxon>
        <taxon>Apiosporaceae</taxon>
        <taxon>Apiospora</taxon>
    </lineage>
</organism>
<dbReference type="AlphaFoldDB" id="A0AAW0QVA5"/>
<dbReference type="Proteomes" id="UP001392437">
    <property type="component" value="Unassembled WGS sequence"/>
</dbReference>
<dbReference type="EMBL" id="JAQQWP010000008">
    <property type="protein sequence ID" value="KAK8106215.1"/>
    <property type="molecule type" value="Genomic_DNA"/>
</dbReference>
<comment type="caution">
    <text evidence="1">The sequence shown here is derived from an EMBL/GenBank/DDBJ whole genome shotgun (WGS) entry which is preliminary data.</text>
</comment>
<name>A0AAW0QVA5_9PEZI</name>
<accession>A0AAW0QVA5</accession>
<gene>
    <name evidence="1" type="ORF">PG999_009574</name>
</gene>
<reference evidence="1 2" key="1">
    <citation type="submission" date="2023-01" db="EMBL/GenBank/DDBJ databases">
        <title>Analysis of 21 Apiospora genomes using comparative genomics revels a genus with tremendous synthesis potential of carbohydrate active enzymes and secondary metabolites.</title>
        <authorList>
            <person name="Sorensen T."/>
        </authorList>
    </citation>
    <scope>NUCLEOTIDE SEQUENCE [LARGE SCALE GENOMIC DNA]</scope>
    <source>
        <strain evidence="1 2">CBS 117206</strain>
    </source>
</reference>